<sequence>MKLKYSDEGSDIDLIVSEIKKNPLAHQIAFAASICERLLPNYRIFARETNWKTYPVLRQALDEVWSILRDNSIDSIDSIRFNKLLTDCDNVVPHTHDSSSAYNHEAQIAATCVCYLIEMCLQKEPVWETISSKQTKKLEFQSLIKSFIGKNGIVPLKRLIYNTYDSFYQYIDWQMSEAEEKIYEDWSQKTWEERKQTLIDHPLTVREMKKENEDLQLLKETPKLTPEFVRQFRNSALEYTNGKSLFDLG</sequence>
<dbReference type="Gene3D" id="1.20.1590.10">
    <property type="entry name" value="YP_001051499.1 domain like"/>
    <property type="match status" value="2"/>
</dbReference>
<dbReference type="AlphaFoldDB" id="A0A563VQ68"/>
<evidence type="ECO:0000313" key="2">
    <source>
        <dbReference type="Proteomes" id="UP000320055"/>
    </source>
</evidence>
<dbReference type="Proteomes" id="UP000320055">
    <property type="component" value="Unassembled WGS sequence"/>
</dbReference>
<organism evidence="1 2">
    <name type="scientific">Hyella patelloides LEGE 07179</name>
    <dbReference type="NCBI Taxonomy" id="945734"/>
    <lineage>
        <taxon>Bacteria</taxon>
        <taxon>Bacillati</taxon>
        <taxon>Cyanobacteriota</taxon>
        <taxon>Cyanophyceae</taxon>
        <taxon>Pleurocapsales</taxon>
        <taxon>Hyellaceae</taxon>
        <taxon>Hyella</taxon>
    </lineage>
</organism>
<dbReference type="Pfam" id="PF04222">
    <property type="entry name" value="DUF416"/>
    <property type="match status" value="1"/>
</dbReference>
<dbReference type="OrthoDB" id="9204516at2"/>
<protein>
    <submittedName>
        <fullName evidence="1">Uncharacterized protein</fullName>
    </submittedName>
</protein>
<keyword evidence="2" id="KW-1185">Reference proteome</keyword>
<dbReference type="EMBL" id="CAACVJ010000116">
    <property type="protein sequence ID" value="VEP13550.1"/>
    <property type="molecule type" value="Genomic_DNA"/>
</dbReference>
<dbReference type="RefSeq" id="WP_144871754.1">
    <property type="nucleotide sequence ID" value="NZ_LR213952.1"/>
</dbReference>
<evidence type="ECO:0000313" key="1">
    <source>
        <dbReference type="EMBL" id="VEP13550.1"/>
    </source>
</evidence>
<dbReference type="InterPro" id="IPR023381">
    <property type="entry name" value="YP001051499.1-like_dom_sf"/>
</dbReference>
<dbReference type="InterPro" id="IPR007338">
    <property type="entry name" value="DUF416"/>
</dbReference>
<name>A0A563VQ68_9CYAN</name>
<accession>A0A563VQ68</accession>
<reference evidence="1 2" key="1">
    <citation type="submission" date="2019-01" db="EMBL/GenBank/DDBJ databases">
        <authorList>
            <person name="Brito A."/>
        </authorList>
    </citation>
    <scope>NUCLEOTIDE SEQUENCE [LARGE SCALE GENOMIC DNA]</scope>
    <source>
        <strain evidence="1">1</strain>
    </source>
</reference>
<proteinExistence type="predicted"/>
<gene>
    <name evidence="1" type="ORF">H1P_2020011</name>
</gene>